<gene>
    <name evidence="4" type="ORF">GCM10010982_11810</name>
</gene>
<feature type="DNA-binding region" description="H-T-H motif" evidence="2">
    <location>
        <begin position="31"/>
        <end position="50"/>
    </location>
</feature>
<dbReference type="GO" id="GO:0000976">
    <property type="term" value="F:transcription cis-regulatory region binding"/>
    <property type="evidence" value="ECO:0007669"/>
    <property type="project" value="TreeGrafter"/>
</dbReference>
<dbReference type="InterPro" id="IPR050109">
    <property type="entry name" value="HTH-type_TetR-like_transc_reg"/>
</dbReference>
<dbReference type="PANTHER" id="PTHR30055">
    <property type="entry name" value="HTH-TYPE TRANSCRIPTIONAL REGULATOR RUTR"/>
    <property type="match status" value="1"/>
</dbReference>
<protein>
    <submittedName>
        <fullName evidence="4">Transcriptional regulator</fullName>
    </submittedName>
</protein>
<dbReference type="GO" id="GO:0003700">
    <property type="term" value="F:DNA-binding transcription factor activity"/>
    <property type="evidence" value="ECO:0007669"/>
    <property type="project" value="TreeGrafter"/>
</dbReference>
<evidence type="ECO:0000313" key="4">
    <source>
        <dbReference type="EMBL" id="GGO66791.1"/>
    </source>
</evidence>
<dbReference type="Proteomes" id="UP000606935">
    <property type="component" value="Unassembled WGS sequence"/>
</dbReference>
<dbReference type="Gene3D" id="1.10.357.10">
    <property type="entry name" value="Tetracycline Repressor, domain 2"/>
    <property type="match status" value="1"/>
</dbReference>
<accession>A0A918DH67</accession>
<dbReference type="EMBL" id="BMLS01000001">
    <property type="protein sequence ID" value="GGO66791.1"/>
    <property type="molecule type" value="Genomic_DNA"/>
</dbReference>
<evidence type="ECO:0000256" key="1">
    <source>
        <dbReference type="ARBA" id="ARBA00023125"/>
    </source>
</evidence>
<dbReference type="RefSeq" id="WP_188691567.1">
    <property type="nucleotide sequence ID" value="NZ_BMLS01000001.1"/>
</dbReference>
<dbReference type="Pfam" id="PF00440">
    <property type="entry name" value="TetR_N"/>
    <property type="match status" value="1"/>
</dbReference>
<dbReference type="PANTHER" id="PTHR30055:SF223">
    <property type="entry name" value="HTH-TYPE TRANSCRIPTIONAL REGULATOR UIDR"/>
    <property type="match status" value="1"/>
</dbReference>
<comment type="caution">
    <text evidence="4">The sequence shown here is derived from an EMBL/GenBank/DDBJ whole genome shotgun (WGS) entry which is preliminary data.</text>
</comment>
<reference evidence="4" key="2">
    <citation type="submission" date="2020-09" db="EMBL/GenBank/DDBJ databases">
        <authorList>
            <person name="Sun Q."/>
            <person name="Zhou Y."/>
        </authorList>
    </citation>
    <scope>NUCLEOTIDE SEQUENCE</scope>
    <source>
        <strain evidence="4">CGMCC 1.7086</strain>
    </source>
</reference>
<reference evidence="4" key="1">
    <citation type="journal article" date="2014" name="Int. J. Syst. Evol. Microbiol.">
        <title>Complete genome sequence of Corynebacterium casei LMG S-19264T (=DSM 44701T), isolated from a smear-ripened cheese.</title>
        <authorList>
            <consortium name="US DOE Joint Genome Institute (JGI-PGF)"/>
            <person name="Walter F."/>
            <person name="Albersmeier A."/>
            <person name="Kalinowski J."/>
            <person name="Ruckert C."/>
        </authorList>
    </citation>
    <scope>NUCLEOTIDE SEQUENCE</scope>
    <source>
        <strain evidence="4">CGMCC 1.7086</strain>
    </source>
</reference>
<dbReference type="PROSITE" id="PS50977">
    <property type="entry name" value="HTH_TETR_2"/>
    <property type="match status" value="1"/>
</dbReference>
<dbReference type="PRINTS" id="PR00455">
    <property type="entry name" value="HTHTETR"/>
</dbReference>
<evidence type="ECO:0000313" key="5">
    <source>
        <dbReference type="Proteomes" id="UP000606935"/>
    </source>
</evidence>
<sequence length="190" mass="21664">MTSRLTKEARHEQLLDVAAKIIREKGTEALTLITLAHQAGVTKPITYKHFASRQSLLHALYKRCDKRFVDAMNIKIQQQATNFEQAVTLFTDAYLDCLEQNGREYNEVIFALMAYPEYRDIHREIRHFFCQALISVFKPFISPSIALDKVRLAAIYGALEAVADMLAEGPSTPHQARLTIERLLKNELTA</sequence>
<organism evidence="4 5">
    <name type="scientific">Bowmanella pacifica</name>
    <dbReference type="NCBI Taxonomy" id="502051"/>
    <lineage>
        <taxon>Bacteria</taxon>
        <taxon>Pseudomonadati</taxon>
        <taxon>Pseudomonadota</taxon>
        <taxon>Gammaproteobacteria</taxon>
        <taxon>Alteromonadales</taxon>
        <taxon>Alteromonadaceae</taxon>
        <taxon>Bowmanella</taxon>
    </lineage>
</organism>
<keyword evidence="1 2" id="KW-0238">DNA-binding</keyword>
<dbReference type="SUPFAM" id="SSF46689">
    <property type="entry name" value="Homeodomain-like"/>
    <property type="match status" value="1"/>
</dbReference>
<evidence type="ECO:0000256" key="2">
    <source>
        <dbReference type="PROSITE-ProRule" id="PRU00335"/>
    </source>
</evidence>
<dbReference type="InterPro" id="IPR009057">
    <property type="entry name" value="Homeodomain-like_sf"/>
</dbReference>
<dbReference type="AlphaFoldDB" id="A0A918DH67"/>
<name>A0A918DH67_9ALTE</name>
<feature type="domain" description="HTH tetR-type" evidence="3">
    <location>
        <begin position="8"/>
        <end position="68"/>
    </location>
</feature>
<proteinExistence type="predicted"/>
<dbReference type="InterPro" id="IPR001647">
    <property type="entry name" value="HTH_TetR"/>
</dbReference>
<keyword evidence="5" id="KW-1185">Reference proteome</keyword>
<evidence type="ECO:0000259" key="3">
    <source>
        <dbReference type="PROSITE" id="PS50977"/>
    </source>
</evidence>